<evidence type="ECO:0000256" key="3">
    <source>
        <dbReference type="ARBA" id="ARBA00022448"/>
    </source>
</evidence>
<dbReference type="InterPro" id="IPR036942">
    <property type="entry name" value="Beta-barrel_TonB_sf"/>
</dbReference>
<dbReference type="CDD" id="cd01347">
    <property type="entry name" value="ligand_gated_channel"/>
    <property type="match status" value="1"/>
</dbReference>
<dbReference type="InterPro" id="IPR012910">
    <property type="entry name" value="Plug_dom"/>
</dbReference>
<feature type="chain" id="PRO_5015647708" evidence="12">
    <location>
        <begin position="35"/>
        <end position="691"/>
    </location>
</feature>
<keyword evidence="4 10" id="KW-1134">Transmembrane beta strand</keyword>
<keyword evidence="9 10" id="KW-0998">Cell outer membrane</keyword>
<evidence type="ECO:0000313" key="16">
    <source>
        <dbReference type="Proteomes" id="UP000241193"/>
    </source>
</evidence>
<keyword evidence="16" id="KW-1185">Reference proteome</keyword>
<dbReference type="PANTHER" id="PTHR30069">
    <property type="entry name" value="TONB-DEPENDENT OUTER MEMBRANE RECEPTOR"/>
    <property type="match status" value="1"/>
</dbReference>
<comment type="subcellular location">
    <subcellularLocation>
        <location evidence="1 10">Cell outer membrane</location>
        <topology evidence="1 10">Multi-pass membrane protein</topology>
    </subcellularLocation>
</comment>
<feature type="signal peptide" evidence="12">
    <location>
        <begin position="1"/>
        <end position="34"/>
    </location>
</feature>
<evidence type="ECO:0000256" key="6">
    <source>
        <dbReference type="ARBA" id="ARBA00023077"/>
    </source>
</evidence>
<dbReference type="NCBIfam" id="TIGR01778">
    <property type="entry name" value="TonB-copper"/>
    <property type="match status" value="1"/>
</dbReference>
<dbReference type="RefSeq" id="WP_107494754.1">
    <property type="nucleotide sequence ID" value="NZ_PZKC01000019.1"/>
</dbReference>
<evidence type="ECO:0000256" key="10">
    <source>
        <dbReference type="PROSITE-ProRule" id="PRU01360"/>
    </source>
</evidence>
<sequence>MRKRSSSVPSTPVLTRLATALLLTPLCAPLLAGAETTLAPLVVTAAPEAEPLTVVTDPRSPRQPIPALDGADILKTIPGFTVIRKGGTSGDPVFRGMAGSRLNILLDGEHILGGCGGRMDPPTAYVFPESYDRMVVLKGPQSVIHGPGSSAGTVRFERDRETVDASGQRIGASLTAGSFGRLDLMGDARYATPDFYVRGTATRTRAGDYRDGDGDKVHSAYKRWSGTVALGWTPGDDTLLELSLARSDGEAAYADRMMDGSAFDRENIGLRFEQRRISPLLAKLEAQVYRNYIDHVMDNFTLRSGTAPAARSVSNPDRLTRGGRVAADLDLAPATRLTVGIDAQDNEHTVRTGAGVNAAALYKAARRTTDASFRNWGVFGEFTHELGDADRVIAGLRQDRWSAKDHRSTTVTAGQRRSDTLHSGFARWEHELAAVGGTAYAGIGHAERFPDYWETIAQGKHSETTNSAFLTKPEKTTQLDLGLSWRAGTLNGNLSAFYAHIDDYILTDSFNTNVRFGRPTATTNVVRNIDARSYGFEAGTTWRFAPHWQADASLAWVRASNRTDGTPLAQTPPLEARFGLNWDNGIWSAGALWRVVAAQKRIDPGKGNIVGQDLRVGGRTAGFGVFSVNGGYRLNKQLSFTAGIDNLFDKKYAEHLSRGGFANLAAAGYQVDTRVNEPGRTLWVKASLALD</sequence>
<dbReference type="EMBL" id="PZKC01000019">
    <property type="protein sequence ID" value="PTD95085.1"/>
    <property type="molecule type" value="Genomic_DNA"/>
</dbReference>
<reference evidence="15 16" key="1">
    <citation type="submission" date="2018-03" db="EMBL/GenBank/DDBJ databases">
        <authorList>
            <person name="Keele B.F."/>
        </authorList>
    </citation>
    <scope>NUCLEOTIDE SEQUENCE [LARGE SCALE GENOMIC DNA]</scope>
    <source>
        <strain evidence="15 16">D20</strain>
    </source>
</reference>
<dbReference type="AlphaFoldDB" id="A0A2T4IBC8"/>
<evidence type="ECO:0000259" key="13">
    <source>
        <dbReference type="Pfam" id="PF00593"/>
    </source>
</evidence>
<evidence type="ECO:0000256" key="1">
    <source>
        <dbReference type="ARBA" id="ARBA00004571"/>
    </source>
</evidence>
<dbReference type="Proteomes" id="UP000241193">
    <property type="component" value="Unassembled WGS sequence"/>
</dbReference>
<protein>
    <submittedName>
        <fullName evidence="15">TonB-dependent copper receptor</fullName>
    </submittedName>
</protein>
<dbReference type="InterPro" id="IPR000531">
    <property type="entry name" value="Beta-barrel_TonB"/>
</dbReference>
<dbReference type="GO" id="GO:0015344">
    <property type="term" value="F:siderophore uptake transmembrane transporter activity"/>
    <property type="evidence" value="ECO:0007669"/>
    <property type="project" value="TreeGrafter"/>
</dbReference>
<keyword evidence="7 10" id="KW-0472">Membrane</keyword>
<evidence type="ECO:0000256" key="9">
    <source>
        <dbReference type="ARBA" id="ARBA00023237"/>
    </source>
</evidence>
<evidence type="ECO:0000256" key="12">
    <source>
        <dbReference type="SAM" id="SignalP"/>
    </source>
</evidence>
<dbReference type="OrthoDB" id="5332150at2"/>
<feature type="domain" description="TonB-dependent receptor-like beta-barrel" evidence="13">
    <location>
        <begin position="207"/>
        <end position="647"/>
    </location>
</feature>
<dbReference type="SUPFAM" id="SSF56935">
    <property type="entry name" value="Porins"/>
    <property type="match status" value="1"/>
</dbReference>
<comment type="caution">
    <text evidence="15">The sequence shown here is derived from an EMBL/GenBank/DDBJ whole genome shotgun (WGS) entry which is preliminary data.</text>
</comment>
<comment type="similarity">
    <text evidence="2 10 11">Belongs to the TonB-dependent receptor family.</text>
</comment>
<evidence type="ECO:0000256" key="4">
    <source>
        <dbReference type="ARBA" id="ARBA00022452"/>
    </source>
</evidence>
<keyword evidence="3 10" id="KW-0813">Transport</keyword>
<organism evidence="15 16">
    <name type="scientific">Pseudothauera lacus</name>
    <dbReference type="NCBI Taxonomy" id="2136175"/>
    <lineage>
        <taxon>Bacteria</taxon>
        <taxon>Pseudomonadati</taxon>
        <taxon>Pseudomonadota</taxon>
        <taxon>Betaproteobacteria</taxon>
        <taxon>Rhodocyclales</taxon>
        <taxon>Zoogloeaceae</taxon>
        <taxon>Pseudothauera</taxon>
    </lineage>
</organism>
<evidence type="ECO:0000256" key="8">
    <source>
        <dbReference type="ARBA" id="ARBA00023170"/>
    </source>
</evidence>
<dbReference type="GO" id="GO:0044718">
    <property type="term" value="P:siderophore transmembrane transport"/>
    <property type="evidence" value="ECO:0007669"/>
    <property type="project" value="TreeGrafter"/>
</dbReference>
<dbReference type="InterPro" id="IPR010100">
    <property type="entry name" value="TonB-dep_Cu_rcpt"/>
</dbReference>
<dbReference type="PROSITE" id="PS52016">
    <property type="entry name" value="TONB_DEPENDENT_REC_3"/>
    <property type="match status" value="1"/>
</dbReference>
<dbReference type="Gene3D" id="2.40.170.20">
    <property type="entry name" value="TonB-dependent receptor, beta-barrel domain"/>
    <property type="match status" value="1"/>
</dbReference>
<evidence type="ECO:0000256" key="2">
    <source>
        <dbReference type="ARBA" id="ARBA00009810"/>
    </source>
</evidence>
<name>A0A2T4IBC8_9RHOO</name>
<evidence type="ECO:0000259" key="14">
    <source>
        <dbReference type="Pfam" id="PF07715"/>
    </source>
</evidence>
<dbReference type="Pfam" id="PF00593">
    <property type="entry name" value="TonB_dep_Rec_b-barrel"/>
    <property type="match status" value="1"/>
</dbReference>
<dbReference type="InterPro" id="IPR039426">
    <property type="entry name" value="TonB-dep_rcpt-like"/>
</dbReference>
<feature type="domain" description="TonB-dependent receptor plug" evidence="14">
    <location>
        <begin position="52"/>
        <end position="153"/>
    </location>
</feature>
<accession>A0A2T4IBC8</accession>
<keyword evidence="8 15" id="KW-0675">Receptor</keyword>
<evidence type="ECO:0000256" key="11">
    <source>
        <dbReference type="RuleBase" id="RU003357"/>
    </source>
</evidence>
<evidence type="ECO:0000256" key="5">
    <source>
        <dbReference type="ARBA" id="ARBA00022692"/>
    </source>
</evidence>
<keyword evidence="6 11" id="KW-0798">TonB box</keyword>
<evidence type="ECO:0000256" key="7">
    <source>
        <dbReference type="ARBA" id="ARBA00023136"/>
    </source>
</evidence>
<dbReference type="InterPro" id="IPR037066">
    <property type="entry name" value="Plug_dom_sf"/>
</dbReference>
<dbReference type="PANTHER" id="PTHR30069:SF49">
    <property type="entry name" value="OUTER MEMBRANE PROTEIN C"/>
    <property type="match status" value="1"/>
</dbReference>
<dbReference type="Gene3D" id="2.170.130.10">
    <property type="entry name" value="TonB-dependent receptor, plug domain"/>
    <property type="match status" value="1"/>
</dbReference>
<keyword evidence="5 10" id="KW-0812">Transmembrane</keyword>
<gene>
    <name evidence="15" type="ORF">C8261_16090</name>
</gene>
<dbReference type="Pfam" id="PF07715">
    <property type="entry name" value="Plug"/>
    <property type="match status" value="1"/>
</dbReference>
<evidence type="ECO:0000313" key="15">
    <source>
        <dbReference type="EMBL" id="PTD95085.1"/>
    </source>
</evidence>
<reference evidence="15 16" key="2">
    <citation type="submission" date="2018-04" db="EMBL/GenBank/DDBJ databases">
        <title>Thauera lacus sp. nov., isolated from an saline lake in Inner Mongolia, China.</title>
        <authorList>
            <person name="Liang Q.-Y."/>
        </authorList>
    </citation>
    <scope>NUCLEOTIDE SEQUENCE [LARGE SCALE GENOMIC DNA]</scope>
    <source>
        <strain evidence="15 16">D20</strain>
    </source>
</reference>
<proteinExistence type="inferred from homology"/>
<keyword evidence="12" id="KW-0732">Signal</keyword>
<dbReference type="GO" id="GO:0009279">
    <property type="term" value="C:cell outer membrane"/>
    <property type="evidence" value="ECO:0007669"/>
    <property type="project" value="UniProtKB-SubCell"/>
</dbReference>